<keyword evidence="2" id="KW-0238">DNA-binding</keyword>
<keyword evidence="6" id="KW-1185">Reference proteome</keyword>
<dbReference type="Gene3D" id="1.10.260.40">
    <property type="entry name" value="lambda repressor-like DNA-binding domains"/>
    <property type="match status" value="1"/>
</dbReference>
<proteinExistence type="predicted"/>
<feature type="domain" description="HTH lacI-type" evidence="4">
    <location>
        <begin position="6"/>
        <end position="60"/>
    </location>
</feature>
<dbReference type="Pfam" id="PF00356">
    <property type="entry name" value="LacI"/>
    <property type="match status" value="1"/>
</dbReference>
<keyword evidence="3" id="KW-0804">Transcription</keyword>
<evidence type="ECO:0000256" key="3">
    <source>
        <dbReference type="ARBA" id="ARBA00023163"/>
    </source>
</evidence>
<dbReference type="SMART" id="SM00354">
    <property type="entry name" value="HTH_LACI"/>
    <property type="match status" value="1"/>
</dbReference>
<evidence type="ECO:0000256" key="2">
    <source>
        <dbReference type="ARBA" id="ARBA00023125"/>
    </source>
</evidence>
<keyword evidence="1" id="KW-0805">Transcription regulation</keyword>
<dbReference type="Proteomes" id="UP001204376">
    <property type="component" value="Unassembled WGS sequence"/>
</dbReference>
<evidence type="ECO:0000259" key="4">
    <source>
        <dbReference type="PROSITE" id="PS50932"/>
    </source>
</evidence>
<dbReference type="RefSeq" id="WP_256537946.1">
    <property type="nucleotide sequence ID" value="NZ_JANHOH010000001.1"/>
</dbReference>
<evidence type="ECO:0000313" key="5">
    <source>
        <dbReference type="EMBL" id="MCQ6957753.1"/>
    </source>
</evidence>
<evidence type="ECO:0000313" key="6">
    <source>
        <dbReference type="Proteomes" id="UP001204376"/>
    </source>
</evidence>
<dbReference type="Pfam" id="PF13377">
    <property type="entry name" value="Peripla_BP_3"/>
    <property type="match status" value="1"/>
</dbReference>
<dbReference type="PANTHER" id="PTHR30146">
    <property type="entry name" value="LACI-RELATED TRANSCRIPTIONAL REPRESSOR"/>
    <property type="match status" value="1"/>
</dbReference>
<dbReference type="InterPro" id="IPR000843">
    <property type="entry name" value="HTH_LacI"/>
</dbReference>
<gene>
    <name evidence="5" type="ORF">NPE20_07290</name>
</gene>
<dbReference type="CDD" id="cd01392">
    <property type="entry name" value="HTH_LacI"/>
    <property type="match status" value="1"/>
</dbReference>
<dbReference type="EMBL" id="JANHOH010000001">
    <property type="protein sequence ID" value="MCQ6957753.1"/>
    <property type="molecule type" value="Genomic_DNA"/>
</dbReference>
<sequence length="346" mass="38032">MNFKAITITDIAKALNISASTVSKALSDSYEISAKTKQIVLTYAREHNYRPNPNAISLKFGSSLSIGIVIPSIQNQFFAQIIDGIESVAHDEGFTVIIAQTHESYDMEVKSIQQLTHRAIDGLLISQSSETFDVSHLENLRSKGLPMVFFDRVSDQIDTHKVVTDNFQGALNATQHLFDNNYSRIAHITGPEGLSITTDRLNGYRQAHAQNKTQVTADYIKHCSYTNNNVAEIERAVHELLQLPDRPDAIFATSDTITSTVLLLLNKLGIKIPGQMAVIGFTNSSFAAVLAPPLTSVFQPGFLMGQKAARLLLSLVKSKKAVTEFETVVLPMQLIVRESSSVSIQV</sequence>
<name>A0ABT1SZH4_9SPHI</name>
<dbReference type="Gene3D" id="3.40.50.2300">
    <property type="match status" value="2"/>
</dbReference>
<dbReference type="InterPro" id="IPR046335">
    <property type="entry name" value="LacI/GalR-like_sensor"/>
</dbReference>
<evidence type="ECO:0000256" key="1">
    <source>
        <dbReference type="ARBA" id="ARBA00023015"/>
    </source>
</evidence>
<dbReference type="InterPro" id="IPR010982">
    <property type="entry name" value="Lambda_DNA-bd_dom_sf"/>
</dbReference>
<dbReference type="PANTHER" id="PTHR30146:SF109">
    <property type="entry name" value="HTH-TYPE TRANSCRIPTIONAL REGULATOR GALS"/>
    <property type="match status" value="1"/>
</dbReference>
<protein>
    <submittedName>
        <fullName evidence="5">LacI family transcriptional regulator</fullName>
    </submittedName>
</protein>
<organism evidence="5 6">
    <name type="scientific">Mucilaginibacter aquariorum</name>
    <dbReference type="NCBI Taxonomy" id="2967225"/>
    <lineage>
        <taxon>Bacteria</taxon>
        <taxon>Pseudomonadati</taxon>
        <taxon>Bacteroidota</taxon>
        <taxon>Sphingobacteriia</taxon>
        <taxon>Sphingobacteriales</taxon>
        <taxon>Sphingobacteriaceae</taxon>
        <taxon>Mucilaginibacter</taxon>
    </lineage>
</organism>
<comment type="caution">
    <text evidence="5">The sequence shown here is derived from an EMBL/GenBank/DDBJ whole genome shotgun (WGS) entry which is preliminary data.</text>
</comment>
<reference evidence="5 6" key="1">
    <citation type="submission" date="2022-07" db="EMBL/GenBank/DDBJ databases">
        <title>Mucilaginibacter sp. JC4.</title>
        <authorList>
            <person name="Le V."/>
            <person name="Ko S.-R."/>
            <person name="Ahn C.-Y."/>
            <person name="Oh H.-M."/>
        </authorList>
    </citation>
    <scope>NUCLEOTIDE SEQUENCE [LARGE SCALE GENOMIC DNA]</scope>
    <source>
        <strain evidence="5 6">JC4</strain>
    </source>
</reference>
<dbReference type="PROSITE" id="PS50932">
    <property type="entry name" value="HTH_LACI_2"/>
    <property type="match status" value="1"/>
</dbReference>
<dbReference type="SUPFAM" id="SSF47413">
    <property type="entry name" value="lambda repressor-like DNA-binding domains"/>
    <property type="match status" value="1"/>
</dbReference>
<dbReference type="CDD" id="cd06267">
    <property type="entry name" value="PBP1_LacI_sugar_binding-like"/>
    <property type="match status" value="1"/>
</dbReference>
<accession>A0ABT1SZH4</accession>
<dbReference type="SUPFAM" id="SSF53822">
    <property type="entry name" value="Periplasmic binding protein-like I"/>
    <property type="match status" value="1"/>
</dbReference>
<dbReference type="InterPro" id="IPR028082">
    <property type="entry name" value="Peripla_BP_I"/>
</dbReference>